<gene>
    <name evidence="2" type="ORF">Hsar01_02241</name>
</gene>
<keyword evidence="3" id="KW-1185">Reference proteome</keyword>
<feature type="transmembrane region" description="Helical" evidence="1">
    <location>
        <begin position="39"/>
        <end position="58"/>
    </location>
</feature>
<evidence type="ECO:0000256" key="1">
    <source>
        <dbReference type="SAM" id="Phobius"/>
    </source>
</evidence>
<dbReference type="RefSeq" id="WP_353567139.1">
    <property type="nucleotide sequence ID" value="NZ_BAABRI010000011.1"/>
</dbReference>
<protein>
    <submittedName>
        <fullName evidence="2">Uncharacterized protein</fullName>
    </submittedName>
</protein>
<name>A0ABP9USL5_9BACT</name>
<dbReference type="Proteomes" id="UP001476282">
    <property type="component" value="Unassembled WGS sequence"/>
</dbReference>
<evidence type="ECO:0000313" key="3">
    <source>
        <dbReference type="Proteomes" id="UP001476282"/>
    </source>
</evidence>
<proteinExistence type="predicted"/>
<sequence length="66" mass="7174">MSLRTFHIVFVTLSTLLFVFLAVWAFGFAAEKSGMVTGLGVLGALGAVGMPVYGVFFYRKARNLLL</sequence>
<dbReference type="EMBL" id="BAABRI010000011">
    <property type="protein sequence ID" value="GAA5483014.1"/>
    <property type="molecule type" value="Genomic_DNA"/>
</dbReference>
<reference evidence="2 3" key="1">
    <citation type="submission" date="2024-02" db="EMBL/GenBank/DDBJ databases">
        <title>Haloferula sargassicola NBRC 104335.</title>
        <authorList>
            <person name="Ichikawa N."/>
            <person name="Katano-Makiyama Y."/>
            <person name="Hidaka K."/>
        </authorList>
    </citation>
    <scope>NUCLEOTIDE SEQUENCE [LARGE SCALE GENOMIC DNA]</scope>
    <source>
        <strain evidence="2 3">NBRC 104335</strain>
    </source>
</reference>
<evidence type="ECO:0000313" key="2">
    <source>
        <dbReference type="EMBL" id="GAA5483014.1"/>
    </source>
</evidence>
<keyword evidence="1" id="KW-1133">Transmembrane helix</keyword>
<comment type="caution">
    <text evidence="2">The sequence shown here is derived from an EMBL/GenBank/DDBJ whole genome shotgun (WGS) entry which is preliminary data.</text>
</comment>
<keyword evidence="1" id="KW-0812">Transmembrane</keyword>
<accession>A0ABP9USL5</accession>
<organism evidence="2 3">
    <name type="scientific">Haloferula sargassicola</name>
    <dbReference type="NCBI Taxonomy" id="490096"/>
    <lineage>
        <taxon>Bacteria</taxon>
        <taxon>Pseudomonadati</taxon>
        <taxon>Verrucomicrobiota</taxon>
        <taxon>Verrucomicrobiia</taxon>
        <taxon>Verrucomicrobiales</taxon>
        <taxon>Verrucomicrobiaceae</taxon>
        <taxon>Haloferula</taxon>
    </lineage>
</organism>
<keyword evidence="1" id="KW-0472">Membrane</keyword>